<dbReference type="OrthoDB" id="188276at2759"/>
<gene>
    <name evidence="2" type="primary">GTPBP3_2</name>
    <name evidence="2" type="ORF">IWW36_001078</name>
</gene>
<sequence>MLEPHIHGRTAVVSSILSALGSIPRVRMAESGEFSRRVFDNDRLGLTALEEAADLISAETEAQRKLTVH</sequence>
<keyword evidence="3" id="KW-1185">Reference proteome</keyword>
<dbReference type="GO" id="GO:0030488">
    <property type="term" value="P:tRNA methylation"/>
    <property type="evidence" value="ECO:0007669"/>
    <property type="project" value="TreeGrafter"/>
</dbReference>
<dbReference type="Gene3D" id="3.30.1360.120">
    <property type="entry name" value="Probable tRNA modification gtpase trme, domain 1"/>
    <property type="match status" value="1"/>
</dbReference>
<dbReference type="PANTHER" id="PTHR42714:SF2">
    <property type="entry name" value="TRNA MODIFICATION GTPASE GTPBP3, MITOCHONDRIAL"/>
    <property type="match status" value="1"/>
</dbReference>
<protein>
    <submittedName>
        <fullName evidence="2">tRNA modification GTPase gtpbp3, mitochondrial</fullName>
    </submittedName>
</protein>
<dbReference type="AlphaFoldDB" id="A0A9W8M0P8"/>
<dbReference type="PANTHER" id="PTHR42714">
    <property type="entry name" value="TRNA MODIFICATION GTPASE GTPBP3"/>
    <property type="match status" value="1"/>
</dbReference>
<dbReference type="Proteomes" id="UP001139887">
    <property type="component" value="Unassembled WGS sequence"/>
</dbReference>
<dbReference type="GO" id="GO:0002098">
    <property type="term" value="P:tRNA wobble uridine modification"/>
    <property type="evidence" value="ECO:0007669"/>
    <property type="project" value="TreeGrafter"/>
</dbReference>
<dbReference type="InterPro" id="IPR027266">
    <property type="entry name" value="TrmE/GcvT-like"/>
</dbReference>
<reference evidence="2" key="1">
    <citation type="submission" date="2022-07" db="EMBL/GenBank/DDBJ databases">
        <title>Phylogenomic reconstructions and comparative analyses of Kickxellomycotina fungi.</title>
        <authorList>
            <person name="Reynolds N.K."/>
            <person name="Stajich J.E."/>
            <person name="Barry K."/>
            <person name="Grigoriev I.V."/>
            <person name="Crous P."/>
            <person name="Smith M.E."/>
        </authorList>
    </citation>
    <scope>NUCLEOTIDE SEQUENCE</scope>
    <source>
        <strain evidence="2">NRRL 1566</strain>
    </source>
</reference>
<accession>A0A9W8M0P8</accession>
<dbReference type="SUPFAM" id="SSF103025">
    <property type="entry name" value="Folate-binding domain"/>
    <property type="match status" value="1"/>
</dbReference>
<dbReference type="GO" id="GO:0005739">
    <property type="term" value="C:mitochondrion"/>
    <property type="evidence" value="ECO:0007669"/>
    <property type="project" value="TreeGrafter"/>
</dbReference>
<organism evidence="2 3">
    <name type="scientific">Coemansia brasiliensis</name>
    <dbReference type="NCBI Taxonomy" id="2650707"/>
    <lineage>
        <taxon>Eukaryota</taxon>
        <taxon>Fungi</taxon>
        <taxon>Fungi incertae sedis</taxon>
        <taxon>Zoopagomycota</taxon>
        <taxon>Kickxellomycotina</taxon>
        <taxon>Kickxellomycetes</taxon>
        <taxon>Kickxellales</taxon>
        <taxon>Kickxellaceae</taxon>
        <taxon>Coemansia</taxon>
    </lineage>
</organism>
<dbReference type="InterPro" id="IPR018948">
    <property type="entry name" value="GTP-bd_TrmE_N"/>
</dbReference>
<comment type="caution">
    <text evidence="2">The sequence shown here is derived from an EMBL/GenBank/DDBJ whole genome shotgun (WGS) entry which is preliminary data.</text>
</comment>
<proteinExistence type="predicted"/>
<evidence type="ECO:0000313" key="3">
    <source>
        <dbReference type="Proteomes" id="UP001139887"/>
    </source>
</evidence>
<name>A0A9W8M0P8_9FUNG</name>
<evidence type="ECO:0000313" key="2">
    <source>
        <dbReference type="EMBL" id="KAJ2851439.1"/>
    </source>
</evidence>
<dbReference type="EMBL" id="JANBUW010000012">
    <property type="protein sequence ID" value="KAJ2851439.1"/>
    <property type="molecule type" value="Genomic_DNA"/>
</dbReference>
<dbReference type="Pfam" id="PF10396">
    <property type="entry name" value="TrmE_N"/>
    <property type="match status" value="1"/>
</dbReference>
<feature type="domain" description="GTP-binding protein TrmE N-terminal" evidence="1">
    <location>
        <begin position="1"/>
        <end position="43"/>
    </location>
</feature>
<evidence type="ECO:0000259" key="1">
    <source>
        <dbReference type="Pfam" id="PF10396"/>
    </source>
</evidence>